<dbReference type="AlphaFoldDB" id="A0AAW1QY08"/>
<reference evidence="2 3" key="1">
    <citation type="journal article" date="2024" name="Nat. Commun.">
        <title>Phylogenomics reveals the evolutionary origins of lichenization in chlorophyte algae.</title>
        <authorList>
            <person name="Puginier C."/>
            <person name="Libourel C."/>
            <person name="Otte J."/>
            <person name="Skaloud P."/>
            <person name="Haon M."/>
            <person name="Grisel S."/>
            <person name="Petersen M."/>
            <person name="Berrin J.G."/>
            <person name="Delaux P.M."/>
            <person name="Dal Grande F."/>
            <person name="Keller J."/>
        </authorList>
    </citation>
    <scope>NUCLEOTIDE SEQUENCE [LARGE SCALE GENOMIC DNA]</scope>
    <source>
        <strain evidence="2 3">SAG 245.80</strain>
    </source>
</reference>
<feature type="signal peptide" evidence="1">
    <location>
        <begin position="1"/>
        <end position="23"/>
    </location>
</feature>
<comment type="caution">
    <text evidence="2">The sequence shown here is derived from an EMBL/GenBank/DDBJ whole genome shotgun (WGS) entry which is preliminary data.</text>
</comment>
<dbReference type="SUPFAM" id="SSF50685">
    <property type="entry name" value="Barwin-like endoglucanases"/>
    <property type="match status" value="1"/>
</dbReference>
<evidence type="ECO:0000313" key="3">
    <source>
        <dbReference type="Proteomes" id="UP001445335"/>
    </source>
</evidence>
<name>A0AAW1QY08_9CHLO</name>
<dbReference type="CDD" id="cd22271">
    <property type="entry name" value="DPBB_EXP_N-like"/>
    <property type="match status" value="1"/>
</dbReference>
<evidence type="ECO:0000256" key="1">
    <source>
        <dbReference type="SAM" id="SignalP"/>
    </source>
</evidence>
<protein>
    <recommendedName>
        <fullName evidence="4">Expansin-like EG45 domain-containing protein</fullName>
    </recommendedName>
</protein>
<keyword evidence="3" id="KW-1185">Reference proteome</keyword>
<dbReference type="InterPro" id="IPR036908">
    <property type="entry name" value="RlpA-like_sf"/>
</dbReference>
<evidence type="ECO:0008006" key="4">
    <source>
        <dbReference type="Google" id="ProtNLM"/>
    </source>
</evidence>
<evidence type="ECO:0000313" key="2">
    <source>
        <dbReference type="EMBL" id="KAK9826362.1"/>
    </source>
</evidence>
<gene>
    <name evidence="2" type="ORF">WJX81_002256</name>
</gene>
<accession>A0AAW1QY08</accession>
<dbReference type="Gene3D" id="2.40.40.10">
    <property type="entry name" value="RlpA-like domain"/>
    <property type="match status" value="1"/>
</dbReference>
<keyword evidence="1" id="KW-0732">Signal</keyword>
<dbReference type="EMBL" id="JALJOU010000066">
    <property type="protein sequence ID" value="KAK9826362.1"/>
    <property type="molecule type" value="Genomic_DNA"/>
</dbReference>
<organism evidence="2 3">
    <name type="scientific">Elliptochloris bilobata</name>
    <dbReference type="NCBI Taxonomy" id="381761"/>
    <lineage>
        <taxon>Eukaryota</taxon>
        <taxon>Viridiplantae</taxon>
        <taxon>Chlorophyta</taxon>
        <taxon>core chlorophytes</taxon>
        <taxon>Trebouxiophyceae</taxon>
        <taxon>Trebouxiophyceae incertae sedis</taxon>
        <taxon>Elliptochloris clade</taxon>
        <taxon>Elliptochloris</taxon>
    </lineage>
</organism>
<dbReference type="Proteomes" id="UP001445335">
    <property type="component" value="Unassembled WGS sequence"/>
</dbReference>
<feature type="chain" id="PRO_5043519875" description="Expansin-like EG45 domain-containing protein" evidence="1">
    <location>
        <begin position="24"/>
        <end position="195"/>
    </location>
</feature>
<sequence length="195" mass="20186">MANTIMMMAAAVTALLALDGALALSGGPYYGDGTHYGKGGDWNGWCKGFGKGNGWPGLPTVAMNAEQFENGGACGVCISGYGTGKGAGYTPIVGNFFVTVNNLCPECHHGAIDFCDDGDGRWQIIWYIVDCASHGRHLLANNITVNEHIGDFIKPRSSAAHASAYQLDAAAGSASSTGGKQAAGATQARRMLHSL</sequence>
<proteinExistence type="predicted"/>